<name>A0A0G4PPN1_PENC3</name>
<dbReference type="AlphaFoldDB" id="A0A0G4PPN1"/>
<evidence type="ECO:0000313" key="1">
    <source>
        <dbReference type="EMBL" id="CRL28116.1"/>
    </source>
</evidence>
<gene>
    <name evidence="1" type="ORF">PCAMFM013_S025g000174</name>
</gene>
<organism evidence="1 2">
    <name type="scientific">Penicillium camemberti (strain FM 013)</name>
    <dbReference type="NCBI Taxonomy" id="1429867"/>
    <lineage>
        <taxon>Eukaryota</taxon>
        <taxon>Fungi</taxon>
        <taxon>Dikarya</taxon>
        <taxon>Ascomycota</taxon>
        <taxon>Pezizomycotina</taxon>
        <taxon>Eurotiomycetes</taxon>
        <taxon>Eurotiomycetidae</taxon>
        <taxon>Eurotiales</taxon>
        <taxon>Aspergillaceae</taxon>
        <taxon>Penicillium</taxon>
    </lineage>
</organism>
<dbReference type="EMBL" id="HG793158">
    <property type="protein sequence ID" value="CRL28116.1"/>
    <property type="molecule type" value="Genomic_DNA"/>
</dbReference>
<accession>A0A0G4PPN1</accession>
<dbReference type="Proteomes" id="UP000053732">
    <property type="component" value="Unassembled WGS sequence"/>
</dbReference>
<sequence length="62" mass="6776">MYPNHYLIAVSFLHVGSMKMAERNPRSSGLGVCGMAPTSPSKDHHFTLASLPMKRLAMAFLA</sequence>
<keyword evidence="2" id="KW-1185">Reference proteome</keyword>
<proteinExistence type="predicted"/>
<reference evidence="1 2" key="1">
    <citation type="journal article" date="2014" name="Nat. Commun.">
        <title>Multiple recent horizontal transfers of a large genomic region in cheese making fungi.</title>
        <authorList>
            <person name="Cheeseman K."/>
            <person name="Ropars J."/>
            <person name="Renault P."/>
            <person name="Dupont J."/>
            <person name="Gouzy J."/>
            <person name="Branca A."/>
            <person name="Abraham A.L."/>
            <person name="Ceppi M."/>
            <person name="Conseiller E."/>
            <person name="Debuchy R."/>
            <person name="Malagnac F."/>
            <person name="Goarin A."/>
            <person name="Silar P."/>
            <person name="Lacoste S."/>
            <person name="Sallet E."/>
            <person name="Bensimon A."/>
            <person name="Giraud T."/>
            <person name="Brygoo Y."/>
        </authorList>
    </citation>
    <scope>NUCLEOTIDE SEQUENCE [LARGE SCALE GENOMIC DNA]</scope>
    <source>
        <strain evidence="2">FM 013</strain>
    </source>
</reference>
<protein>
    <submittedName>
        <fullName evidence="1">Str. FM013</fullName>
    </submittedName>
</protein>
<evidence type="ECO:0000313" key="2">
    <source>
        <dbReference type="Proteomes" id="UP000053732"/>
    </source>
</evidence>